<gene>
    <name evidence="1" type="ORF">EJ06DRAFT_534539</name>
</gene>
<reference evidence="1" key="1">
    <citation type="journal article" date="2020" name="Stud. Mycol.">
        <title>101 Dothideomycetes genomes: a test case for predicting lifestyles and emergence of pathogens.</title>
        <authorList>
            <person name="Haridas S."/>
            <person name="Albert R."/>
            <person name="Binder M."/>
            <person name="Bloem J."/>
            <person name="Labutti K."/>
            <person name="Salamov A."/>
            <person name="Andreopoulos B."/>
            <person name="Baker S."/>
            <person name="Barry K."/>
            <person name="Bills G."/>
            <person name="Bluhm B."/>
            <person name="Cannon C."/>
            <person name="Castanera R."/>
            <person name="Culley D."/>
            <person name="Daum C."/>
            <person name="Ezra D."/>
            <person name="Gonzalez J."/>
            <person name="Henrissat B."/>
            <person name="Kuo A."/>
            <person name="Liang C."/>
            <person name="Lipzen A."/>
            <person name="Lutzoni F."/>
            <person name="Magnuson J."/>
            <person name="Mondo S."/>
            <person name="Nolan M."/>
            <person name="Ohm R."/>
            <person name="Pangilinan J."/>
            <person name="Park H.-J."/>
            <person name="Ramirez L."/>
            <person name="Alfaro M."/>
            <person name="Sun H."/>
            <person name="Tritt A."/>
            <person name="Yoshinaga Y."/>
            <person name="Zwiers L.-H."/>
            <person name="Turgeon B."/>
            <person name="Goodwin S."/>
            <person name="Spatafora J."/>
            <person name="Crous P."/>
            <person name="Grigoriev I."/>
        </authorList>
    </citation>
    <scope>NUCLEOTIDE SEQUENCE</scope>
    <source>
        <strain evidence="1">CBS 262.69</strain>
    </source>
</reference>
<dbReference type="AlphaFoldDB" id="A0A6G1HIX5"/>
<protein>
    <submittedName>
        <fullName evidence="1">Uncharacterized protein</fullName>
    </submittedName>
</protein>
<keyword evidence="2" id="KW-1185">Reference proteome</keyword>
<evidence type="ECO:0000313" key="2">
    <source>
        <dbReference type="Proteomes" id="UP000799640"/>
    </source>
</evidence>
<sequence>MPPDNSTPNPSVQATMNSIDAFIKDYIAHSSEINSCVDEDAVDGRKEALLRERTSNVSDFNHDFRKNPPKLTHDRAAWGRLSSYLRELTVWGKLYWDELKKAKASQCAPVKEKKKAWVEYSSPETVYFIQFYIAVHDTKRAEFKREGERAVKSSRRDRH</sequence>
<accession>A0A6G1HIX5</accession>
<evidence type="ECO:0000313" key="1">
    <source>
        <dbReference type="EMBL" id="KAF2395854.1"/>
    </source>
</evidence>
<name>A0A6G1HIX5_9PEZI</name>
<dbReference type="EMBL" id="ML996710">
    <property type="protein sequence ID" value="KAF2395854.1"/>
    <property type="molecule type" value="Genomic_DNA"/>
</dbReference>
<dbReference type="Proteomes" id="UP000799640">
    <property type="component" value="Unassembled WGS sequence"/>
</dbReference>
<organism evidence="1 2">
    <name type="scientific">Trichodelitschia bisporula</name>
    <dbReference type="NCBI Taxonomy" id="703511"/>
    <lineage>
        <taxon>Eukaryota</taxon>
        <taxon>Fungi</taxon>
        <taxon>Dikarya</taxon>
        <taxon>Ascomycota</taxon>
        <taxon>Pezizomycotina</taxon>
        <taxon>Dothideomycetes</taxon>
        <taxon>Dothideomycetes incertae sedis</taxon>
        <taxon>Phaeotrichales</taxon>
        <taxon>Phaeotrichaceae</taxon>
        <taxon>Trichodelitschia</taxon>
    </lineage>
</organism>
<proteinExistence type="predicted"/>